<evidence type="ECO:0000256" key="2">
    <source>
        <dbReference type="ARBA" id="ARBA00009085"/>
    </source>
</evidence>
<evidence type="ECO:0000313" key="11">
    <source>
        <dbReference type="Proteomes" id="UP001305647"/>
    </source>
</evidence>
<dbReference type="EC" id="3.4.19.12" evidence="3"/>
<feature type="region of interest" description="Disordered" evidence="8">
    <location>
        <begin position="264"/>
        <end position="288"/>
    </location>
</feature>
<dbReference type="GO" id="GO:0004843">
    <property type="term" value="F:cysteine-type deubiquitinase activity"/>
    <property type="evidence" value="ECO:0007669"/>
    <property type="project" value="UniProtKB-EC"/>
</dbReference>
<dbReference type="PANTHER" id="PTHR24006">
    <property type="entry name" value="UBIQUITIN CARBOXYL-TERMINAL HYDROLASE"/>
    <property type="match status" value="1"/>
</dbReference>
<dbReference type="InterPro" id="IPR028889">
    <property type="entry name" value="USP"/>
</dbReference>
<comment type="similarity">
    <text evidence="2">Belongs to the peptidase C19 family.</text>
</comment>
<comment type="caution">
    <text evidence="10">The sequence shown here is derived from an EMBL/GenBank/DDBJ whole genome shotgun (WGS) entry which is preliminary data.</text>
</comment>
<protein>
    <recommendedName>
        <fullName evidence="3">ubiquitinyl hydrolase 1</fullName>
        <ecNumber evidence="3">3.4.19.12</ecNumber>
    </recommendedName>
</protein>
<comment type="catalytic activity">
    <reaction evidence="1">
        <text>Thiol-dependent hydrolysis of ester, thioester, amide, peptide and isopeptide bonds formed by the C-terminal Gly of ubiquitin (a 76-residue protein attached to proteins as an intracellular targeting signal).</text>
        <dbReference type="EC" id="3.4.19.12"/>
    </reaction>
</comment>
<name>A0AAN6T4C2_9PEZI</name>
<dbReference type="CDD" id="cd02662">
    <property type="entry name" value="Peptidase_C19F"/>
    <property type="match status" value="1"/>
</dbReference>
<dbReference type="InterPro" id="IPR018200">
    <property type="entry name" value="USP_CS"/>
</dbReference>
<evidence type="ECO:0000313" key="10">
    <source>
        <dbReference type="EMBL" id="KAK4104695.1"/>
    </source>
</evidence>
<dbReference type="PANTHER" id="PTHR24006:SF888">
    <property type="entry name" value="UBIQUITIN CARBOXYL-TERMINAL HYDROLASE 30"/>
    <property type="match status" value="1"/>
</dbReference>
<feature type="region of interest" description="Disordered" evidence="8">
    <location>
        <begin position="140"/>
        <end position="159"/>
    </location>
</feature>
<accession>A0AAN6T4C2</accession>
<dbReference type="InterPro" id="IPR001394">
    <property type="entry name" value="Peptidase_C19_UCH"/>
</dbReference>
<evidence type="ECO:0000256" key="7">
    <source>
        <dbReference type="ARBA" id="ARBA00022807"/>
    </source>
</evidence>
<keyword evidence="7" id="KW-0788">Thiol protease</keyword>
<evidence type="ECO:0000256" key="3">
    <source>
        <dbReference type="ARBA" id="ARBA00012759"/>
    </source>
</evidence>
<evidence type="ECO:0000256" key="4">
    <source>
        <dbReference type="ARBA" id="ARBA00022670"/>
    </source>
</evidence>
<sequence length="697" mass="75783">MWPNTQHTGTQLDTRRDPDWHWHDALVPGPGLRDRITSPTVIITIALVAATIVYQGAQRRRLPSLPQLLWDASVSAIPGRLLFAIDRFVNPPPFPSLMLQTRSTTHAAKSEALRGILGLDSGGGIFGSVAQAGRFGSLSRSTCGNSAEPDKPPGLGNHDNSCYQNSILQGLASLKPLPSYLTAVSRGNGQSSSQTRTVDTLRDLMAVLSSPSSCGGTLWPPNVLKNMSTWQQQDAQEYYSRLLDQIDEEIAKAARALQDAPGLESHSTVYDSSASEHSDDSGYHSSTTVSRSGLDLRLARNPLEGLIAQRVACVGCGYCEGLTMIPFNCLTLTLGSLPQHDLYERLDHYTKVESIEGVECPKCSLIKYRDIVKGVTASRGLPPDLQERLRLLEEALEEEAYDEATLAKCSIQPKARASSTKTKQVAIARPPQSLVFHVNRSGFNERTGRLFKNSAAVRFPMVLDLAPWCLGSAESRAVLEEGAVAAQDVEQWTLDPRSSMVAGDRGPSRVTGPIYELRAVVTHYGQHENGHYVCYRKHPVSSPLTRLESEQAGKSFGHAPAENYGLDDIDSITETESQTLGMTGAARPVSGREAQRYQWWRLSDQDVTLADERTVLSQGGVFMLFYDCVDPTQVPVLALDASVGTEEVGALGPPVLTRSPGVAEEEDFKAWAEDDPIASRPFGGSDALPLVVHERAA</sequence>
<reference evidence="10" key="1">
    <citation type="journal article" date="2023" name="Mol. Phylogenet. Evol.">
        <title>Genome-scale phylogeny and comparative genomics of the fungal order Sordariales.</title>
        <authorList>
            <person name="Hensen N."/>
            <person name="Bonometti L."/>
            <person name="Westerberg I."/>
            <person name="Brannstrom I.O."/>
            <person name="Guillou S."/>
            <person name="Cros-Aarteil S."/>
            <person name="Calhoun S."/>
            <person name="Haridas S."/>
            <person name="Kuo A."/>
            <person name="Mondo S."/>
            <person name="Pangilinan J."/>
            <person name="Riley R."/>
            <person name="LaButti K."/>
            <person name="Andreopoulos B."/>
            <person name="Lipzen A."/>
            <person name="Chen C."/>
            <person name="Yan M."/>
            <person name="Daum C."/>
            <person name="Ng V."/>
            <person name="Clum A."/>
            <person name="Steindorff A."/>
            <person name="Ohm R.A."/>
            <person name="Martin F."/>
            <person name="Silar P."/>
            <person name="Natvig D.O."/>
            <person name="Lalanne C."/>
            <person name="Gautier V."/>
            <person name="Ament-Velasquez S.L."/>
            <person name="Kruys A."/>
            <person name="Hutchinson M.I."/>
            <person name="Powell A.J."/>
            <person name="Barry K."/>
            <person name="Miller A.N."/>
            <person name="Grigoriev I.V."/>
            <person name="Debuchy R."/>
            <person name="Gladieux P."/>
            <person name="Hiltunen Thoren M."/>
            <person name="Johannesson H."/>
        </authorList>
    </citation>
    <scope>NUCLEOTIDE SEQUENCE</scope>
    <source>
        <strain evidence="10">CBS 757.83</strain>
    </source>
</reference>
<dbReference type="SUPFAM" id="SSF54001">
    <property type="entry name" value="Cysteine proteinases"/>
    <property type="match status" value="1"/>
</dbReference>
<dbReference type="Gene3D" id="3.90.70.10">
    <property type="entry name" value="Cysteine proteinases"/>
    <property type="match status" value="1"/>
</dbReference>
<dbReference type="GO" id="GO:0016579">
    <property type="term" value="P:protein deubiquitination"/>
    <property type="evidence" value="ECO:0007669"/>
    <property type="project" value="InterPro"/>
</dbReference>
<keyword evidence="5" id="KW-0833">Ubl conjugation pathway</keyword>
<evidence type="ECO:0000256" key="1">
    <source>
        <dbReference type="ARBA" id="ARBA00000707"/>
    </source>
</evidence>
<dbReference type="EMBL" id="MU863626">
    <property type="protein sequence ID" value="KAK4104695.1"/>
    <property type="molecule type" value="Genomic_DNA"/>
</dbReference>
<gene>
    <name evidence="10" type="ORF">N658DRAFT_418833</name>
</gene>
<proteinExistence type="inferred from homology"/>
<keyword evidence="4" id="KW-0645">Protease</keyword>
<dbReference type="GO" id="GO:0005634">
    <property type="term" value="C:nucleus"/>
    <property type="evidence" value="ECO:0007669"/>
    <property type="project" value="TreeGrafter"/>
</dbReference>
<reference evidence="10" key="2">
    <citation type="submission" date="2023-05" db="EMBL/GenBank/DDBJ databases">
        <authorList>
            <consortium name="Lawrence Berkeley National Laboratory"/>
            <person name="Steindorff A."/>
            <person name="Hensen N."/>
            <person name="Bonometti L."/>
            <person name="Westerberg I."/>
            <person name="Brannstrom I.O."/>
            <person name="Guillou S."/>
            <person name="Cros-Aarteil S."/>
            <person name="Calhoun S."/>
            <person name="Haridas S."/>
            <person name="Kuo A."/>
            <person name="Mondo S."/>
            <person name="Pangilinan J."/>
            <person name="Riley R."/>
            <person name="Labutti K."/>
            <person name="Andreopoulos B."/>
            <person name="Lipzen A."/>
            <person name="Chen C."/>
            <person name="Yanf M."/>
            <person name="Daum C."/>
            <person name="Ng V."/>
            <person name="Clum A."/>
            <person name="Ohm R."/>
            <person name="Martin F."/>
            <person name="Silar P."/>
            <person name="Natvig D."/>
            <person name="Lalanne C."/>
            <person name="Gautier V."/>
            <person name="Ament-Velasquez S.L."/>
            <person name="Kruys A."/>
            <person name="Hutchinson M.I."/>
            <person name="Powell A.J."/>
            <person name="Barry K."/>
            <person name="Miller A.N."/>
            <person name="Grigoriev I.V."/>
            <person name="Debuchy R."/>
            <person name="Gladieux P."/>
            <person name="Thoren M.H."/>
            <person name="Johannesson H."/>
        </authorList>
    </citation>
    <scope>NUCLEOTIDE SEQUENCE</scope>
    <source>
        <strain evidence="10">CBS 757.83</strain>
    </source>
</reference>
<feature type="domain" description="USP" evidence="9">
    <location>
        <begin position="153"/>
        <end position="629"/>
    </location>
</feature>
<evidence type="ECO:0000256" key="5">
    <source>
        <dbReference type="ARBA" id="ARBA00022786"/>
    </source>
</evidence>
<dbReference type="GO" id="GO:0005829">
    <property type="term" value="C:cytosol"/>
    <property type="evidence" value="ECO:0007669"/>
    <property type="project" value="TreeGrafter"/>
</dbReference>
<dbReference type="InterPro" id="IPR038765">
    <property type="entry name" value="Papain-like_cys_pep_sf"/>
</dbReference>
<keyword evidence="6" id="KW-0378">Hydrolase</keyword>
<evidence type="ECO:0000259" key="9">
    <source>
        <dbReference type="PROSITE" id="PS50235"/>
    </source>
</evidence>
<dbReference type="AlphaFoldDB" id="A0AAN6T4C2"/>
<dbReference type="InterPro" id="IPR050164">
    <property type="entry name" value="Peptidase_C19"/>
</dbReference>
<dbReference type="GO" id="GO:0006508">
    <property type="term" value="P:proteolysis"/>
    <property type="evidence" value="ECO:0007669"/>
    <property type="project" value="UniProtKB-KW"/>
</dbReference>
<dbReference type="Proteomes" id="UP001305647">
    <property type="component" value="Unassembled WGS sequence"/>
</dbReference>
<keyword evidence="11" id="KW-1185">Reference proteome</keyword>
<dbReference type="PROSITE" id="PS00973">
    <property type="entry name" value="USP_2"/>
    <property type="match status" value="1"/>
</dbReference>
<evidence type="ECO:0000256" key="8">
    <source>
        <dbReference type="SAM" id="MobiDB-lite"/>
    </source>
</evidence>
<evidence type="ECO:0000256" key="6">
    <source>
        <dbReference type="ARBA" id="ARBA00022801"/>
    </source>
</evidence>
<dbReference type="PROSITE" id="PS50235">
    <property type="entry name" value="USP_3"/>
    <property type="match status" value="1"/>
</dbReference>
<organism evidence="10 11">
    <name type="scientific">Parathielavia hyrcaniae</name>
    <dbReference type="NCBI Taxonomy" id="113614"/>
    <lineage>
        <taxon>Eukaryota</taxon>
        <taxon>Fungi</taxon>
        <taxon>Dikarya</taxon>
        <taxon>Ascomycota</taxon>
        <taxon>Pezizomycotina</taxon>
        <taxon>Sordariomycetes</taxon>
        <taxon>Sordariomycetidae</taxon>
        <taxon>Sordariales</taxon>
        <taxon>Chaetomiaceae</taxon>
        <taxon>Parathielavia</taxon>
    </lineage>
</organism>
<dbReference type="Pfam" id="PF00443">
    <property type="entry name" value="UCH"/>
    <property type="match status" value="1"/>
</dbReference>